<reference evidence="1 2" key="1">
    <citation type="submission" date="2021-05" db="EMBL/GenBank/DDBJ databases">
        <title>The draft genome of Geobacter pelophilus DSM 12255.</title>
        <authorList>
            <person name="Xu Z."/>
            <person name="Masuda Y."/>
            <person name="Itoh H."/>
            <person name="Senoo K."/>
        </authorList>
    </citation>
    <scope>NUCLEOTIDE SEQUENCE [LARGE SCALE GENOMIC DNA]</scope>
    <source>
        <strain evidence="1 2">DSM 12255</strain>
    </source>
</reference>
<evidence type="ECO:0000313" key="2">
    <source>
        <dbReference type="Proteomes" id="UP000811899"/>
    </source>
</evidence>
<keyword evidence="2" id="KW-1185">Reference proteome</keyword>
<organism evidence="1 2">
    <name type="scientific">Geoanaerobacter pelophilus</name>
    <dbReference type="NCBI Taxonomy" id="60036"/>
    <lineage>
        <taxon>Bacteria</taxon>
        <taxon>Pseudomonadati</taxon>
        <taxon>Thermodesulfobacteriota</taxon>
        <taxon>Desulfuromonadia</taxon>
        <taxon>Geobacterales</taxon>
        <taxon>Geobacteraceae</taxon>
        <taxon>Geoanaerobacter</taxon>
    </lineage>
</organism>
<gene>
    <name evidence="1" type="ORF">KI809_09300</name>
</gene>
<proteinExistence type="predicted"/>
<protein>
    <recommendedName>
        <fullName evidence="3">Plasmid related protein</fullName>
    </recommendedName>
</protein>
<accession>A0AAW4L8Y5</accession>
<dbReference type="EMBL" id="JAHCVJ010000003">
    <property type="protein sequence ID" value="MBT0664494.1"/>
    <property type="molecule type" value="Genomic_DNA"/>
</dbReference>
<sequence>MKFNPGQLVVTRGVNDLIAINEEFAKQVMLSLNRHMAGDWGDVCDEDRGSNELALQEGERLFSVYKKEGLPTIWVITEWDRSVTTVLFPDEY</sequence>
<name>A0AAW4L8Y5_9BACT</name>
<comment type="caution">
    <text evidence="1">The sequence shown here is derived from an EMBL/GenBank/DDBJ whole genome shotgun (WGS) entry which is preliminary data.</text>
</comment>
<evidence type="ECO:0008006" key="3">
    <source>
        <dbReference type="Google" id="ProtNLM"/>
    </source>
</evidence>
<dbReference type="AlphaFoldDB" id="A0AAW4L8Y5"/>
<dbReference type="RefSeq" id="WP_214171265.1">
    <property type="nucleotide sequence ID" value="NZ_JAHCVJ010000003.1"/>
</dbReference>
<evidence type="ECO:0000313" key="1">
    <source>
        <dbReference type="EMBL" id="MBT0664494.1"/>
    </source>
</evidence>
<dbReference type="Proteomes" id="UP000811899">
    <property type="component" value="Unassembled WGS sequence"/>
</dbReference>